<feature type="transmembrane region" description="Helical" evidence="1">
    <location>
        <begin position="27"/>
        <end position="57"/>
    </location>
</feature>
<evidence type="ECO:0000313" key="2">
    <source>
        <dbReference type="EMBL" id="CAG6630846.1"/>
    </source>
</evidence>
<name>A0A8D8QFB9_9HEMI</name>
<keyword evidence="1" id="KW-1133">Transmembrane helix</keyword>
<feature type="transmembrane region" description="Helical" evidence="1">
    <location>
        <begin position="63"/>
        <end position="90"/>
    </location>
</feature>
<dbReference type="AlphaFoldDB" id="A0A8D8QFB9"/>
<reference evidence="2" key="1">
    <citation type="submission" date="2021-05" db="EMBL/GenBank/DDBJ databases">
        <authorList>
            <person name="Alioto T."/>
            <person name="Alioto T."/>
            <person name="Gomez Garrido J."/>
        </authorList>
    </citation>
    <scope>NUCLEOTIDE SEQUENCE</scope>
</reference>
<organism evidence="2">
    <name type="scientific">Cacopsylla melanoneura</name>
    <dbReference type="NCBI Taxonomy" id="428564"/>
    <lineage>
        <taxon>Eukaryota</taxon>
        <taxon>Metazoa</taxon>
        <taxon>Ecdysozoa</taxon>
        <taxon>Arthropoda</taxon>
        <taxon>Hexapoda</taxon>
        <taxon>Insecta</taxon>
        <taxon>Pterygota</taxon>
        <taxon>Neoptera</taxon>
        <taxon>Paraneoptera</taxon>
        <taxon>Hemiptera</taxon>
        <taxon>Sternorrhyncha</taxon>
        <taxon>Psylloidea</taxon>
        <taxon>Psyllidae</taxon>
        <taxon>Psyllinae</taxon>
        <taxon>Cacopsylla</taxon>
    </lineage>
</organism>
<sequence>MYLFFLQNHWNHFWDDEKKSQKCFGTFMFCFGLSGVLSVVLSVDMSVCLFLCPQFFVTTFSPTIFFFAAQSLSLPCNLCLCLVIFVYCMYCEFRVLPQLFTRKMSMHRIKFVF</sequence>
<dbReference type="EMBL" id="HBUF01075060">
    <property type="protein sequence ID" value="CAG6630846.1"/>
    <property type="molecule type" value="Transcribed_RNA"/>
</dbReference>
<proteinExistence type="predicted"/>
<evidence type="ECO:0000256" key="1">
    <source>
        <dbReference type="SAM" id="Phobius"/>
    </source>
</evidence>
<protein>
    <submittedName>
        <fullName evidence="2">Uncharacterized protein</fullName>
    </submittedName>
</protein>
<accession>A0A8D8QFB9</accession>
<keyword evidence="1" id="KW-0812">Transmembrane</keyword>
<keyword evidence="1" id="KW-0472">Membrane</keyword>